<keyword evidence="4" id="KW-1185">Reference proteome</keyword>
<evidence type="ECO:0000313" key="4">
    <source>
        <dbReference type="Proteomes" id="UP001058974"/>
    </source>
</evidence>
<dbReference type="AlphaFoldDB" id="A0A9D5BDL1"/>
<proteinExistence type="predicted"/>
<dbReference type="InterPro" id="IPR025521">
    <property type="entry name" value="Neprosin_propep"/>
</dbReference>
<sequence>MSKIINILLLIMCLVINSTSYRDHGMQSELKDEDLELERQLNILNKSPIKSFHIKSGYIVDCIDINKQPAFDNPLLKNHKLQRKPLFERNITERRIQNSSKKSRFILEKVRCPQGTVPIRRTTKNDLIQGKYLFNAENLTQNSALNHFSRLNIKYVSTLYYGVSGTTSVWNPKVYKGQSSSGNLYVLNGEGDNLNKISIGWHVSPLLYNNGEPHLYSFWADNIGNWWLKVRDKDIGYFPAALFSNLFEANEVGWGGYTVTPAGTTSPAMGSGYYPDEDITHASYFKFLKYLNIFREHHDPYPFMIYSSNDAPKCYGLANYEDKRKDLGFFFQFGGPGGNCRS</sequence>
<gene>
    <name evidence="3" type="ORF">KIW84_010316</name>
</gene>
<dbReference type="PROSITE" id="PS52045">
    <property type="entry name" value="NEPROSIN_PEP_CD"/>
    <property type="match status" value="1"/>
</dbReference>
<dbReference type="InterPro" id="IPR053168">
    <property type="entry name" value="Glutamic_endopeptidase"/>
</dbReference>
<organism evidence="3 4">
    <name type="scientific">Pisum sativum</name>
    <name type="common">Garden pea</name>
    <name type="synonym">Lathyrus oleraceus</name>
    <dbReference type="NCBI Taxonomy" id="3888"/>
    <lineage>
        <taxon>Eukaryota</taxon>
        <taxon>Viridiplantae</taxon>
        <taxon>Streptophyta</taxon>
        <taxon>Embryophyta</taxon>
        <taxon>Tracheophyta</taxon>
        <taxon>Spermatophyta</taxon>
        <taxon>Magnoliopsida</taxon>
        <taxon>eudicotyledons</taxon>
        <taxon>Gunneridae</taxon>
        <taxon>Pentapetalae</taxon>
        <taxon>rosids</taxon>
        <taxon>fabids</taxon>
        <taxon>Fabales</taxon>
        <taxon>Fabaceae</taxon>
        <taxon>Papilionoideae</taxon>
        <taxon>50 kb inversion clade</taxon>
        <taxon>NPAAA clade</taxon>
        <taxon>Hologalegina</taxon>
        <taxon>IRL clade</taxon>
        <taxon>Fabeae</taxon>
        <taxon>Lathyrus</taxon>
    </lineage>
</organism>
<evidence type="ECO:0000256" key="1">
    <source>
        <dbReference type="SAM" id="SignalP"/>
    </source>
</evidence>
<evidence type="ECO:0000259" key="2">
    <source>
        <dbReference type="PROSITE" id="PS52045"/>
    </source>
</evidence>
<evidence type="ECO:0000313" key="3">
    <source>
        <dbReference type="EMBL" id="KAI5440795.1"/>
    </source>
</evidence>
<dbReference type="PANTHER" id="PTHR31589">
    <property type="entry name" value="PROTEIN, PUTATIVE (DUF239)-RELATED-RELATED"/>
    <property type="match status" value="1"/>
</dbReference>
<dbReference type="Pfam" id="PF03080">
    <property type="entry name" value="Neprosin"/>
    <property type="match status" value="2"/>
</dbReference>
<feature type="signal peptide" evidence="1">
    <location>
        <begin position="1"/>
        <end position="20"/>
    </location>
</feature>
<accession>A0A9D5BDL1</accession>
<protein>
    <recommendedName>
        <fullName evidence="2">Neprosin PEP catalytic domain-containing protein</fullName>
    </recommendedName>
</protein>
<dbReference type="EMBL" id="JAMSHJ010000001">
    <property type="protein sequence ID" value="KAI5440795.1"/>
    <property type="molecule type" value="Genomic_DNA"/>
</dbReference>
<keyword evidence="1" id="KW-0732">Signal</keyword>
<dbReference type="Gramene" id="Psat01G0031600-T3">
    <property type="protein sequence ID" value="KAI5440795.1"/>
    <property type="gene ID" value="KIW84_010316"/>
</dbReference>
<feature type="domain" description="Neprosin PEP catalytic" evidence="2">
    <location>
        <begin position="141"/>
        <end position="341"/>
    </location>
</feature>
<feature type="chain" id="PRO_5038581972" description="Neprosin PEP catalytic domain-containing protein" evidence="1">
    <location>
        <begin position="21"/>
        <end position="342"/>
    </location>
</feature>
<dbReference type="InterPro" id="IPR004314">
    <property type="entry name" value="Neprosin"/>
</dbReference>
<name>A0A9D5BDL1_PEA</name>
<comment type="caution">
    <text evidence="3">The sequence shown here is derived from an EMBL/GenBank/DDBJ whole genome shotgun (WGS) entry which is preliminary data.</text>
</comment>
<reference evidence="3 4" key="1">
    <citation type="journal article" date="2022" name="Nat. Genet.">
        <title>Improved pea reference genome and pan-genome highlight genomic features and evolutionary characteristics.</title>
        <authorList>
            <person name="Yang T."/>
            <person name="Liu R."/>
            <person name="Luo Y."/>
            <person name="Hu S."/>
            <person name="Wang D."/>
            <person name="Wang C."/>
            <person name="Pandey M.K."/>
            <person name="Ge S."/>
            <person name="Xu Q."/>
            <person name="Li N."/>
            <person name="Li G."/>
            <person name="Huang Y."/>
            <person name="Saxena R.K."/>
            <person name="Ji Y."/>
            <person name="Li M."/>
            <person name="Yan X."/>
            <person name="He Y."/>
            <person name="Liu Y."/>
            <person name="Wang X."/>
            <person name="Xiang C."/>
            <person name="Varshney R.K."/>
            <person name="Ding H."/>
            <person name="Gao S."/>
            <person name="Zong X."/>
        </authorList>
    </citation>
    <scope>NUCLEOTIDE SEQUENCE [LARGE SCALE GENOMIC DNA]</scope>
    <source>
        <strain evidence="3 4">cv. Zhongwan 6</strain>
    </source>
</reference>
<dbReference type="Proteomes" id="UP001058974">
    <property type="component" value="Chromosome 1"/>
</dbReference>
<dbReference type="PANTHER" id="PTHR31589:SF223">
    <property type="entry name" value="PROTEIN, PUTATIVE (DUF239)-RELATED"/>
    <property type="match status" value="1"/>
</dbReference>
<dbReference type="Pfam" id="PF14365">
    <property type="entry name" value="Neprosin_AP"/>
    <property type="match status" value="1"/>
</dbReference>